<dbReference type="PANTHER" id="PTHR12905">
    <property type="entry name" value="METALLOPHOSPHOESTERASE"/>
    <property type="match status" value="1"/>
</dbReference>
<dbReference type="Gene3D" id="3.60.21.10">
    <property type="match status" value="1"/>
</dbReference>
<dbReference type="RefSeq" id="XP_004259431.1">
    <property type="nucleotide sequence ID" value="XM_004259383.1"/>
</dbReference>
<dbReference type="InterPro" id="IPR004843">
    <property type="entry name" value="Calcineurin-like_PHP"/>
</dbReference>
<proteinExistence type="predicted"/>
<feature type="domain" description="Calcineurin-like phosphoesterase" evidence="1">
    <location>
        <begin position="13"/>
        <end position="177"/>
    </location>
</feature>
<dbReference type="GO" id="GO:0016787">
    <property type="term" value="F:hydrolase activity"/>
    <property type="evidence" value="ECO:0007669"/>
    <property type="project" value="InterPro"/>
</dbReference>
<evidence type="ECO:0000313" key="3">
    <source>
        <dbReference type="Proteomes" id="UP000014680"/>
    </source>
</evidence>
<evidence type="ECO:0000313" key="2">
    <source>
        <dbReference type="EMBL" id="ELP92660.1"/>
    </source>
</evidence>
<reference evidence="2 3" key="1">
    <citation type="submission" date="2012-10" db="EMBL/GenBank/DDBJ databases">
        <authorList>
            <person name="Zafar N."/>
            <person name="Inman J."/>
            <person name="Hall N."/>
            <person name="Lorenzi H."/>
            <person name="Caler E."/>
        </authorList>
    </citation>
    <scope>NUCLEOTIDE SEQUENCE [LARGE SCALE GENOMIC DNA]</scope>
    <source>
        <strain evidence="2 3">IP1</strain>
    </source>
</reference>
<dbReference type="Proteomes" id="UP000014680">
    <property type="component" value="Unassembled WGS sequence"/>
</dbReference>
<keyword evidence="3" id="KW-1185">Reference proteome</keyword>
<dbReference type="InterPro" id="IPR029052">
    <property type="entry name" value="Metallo-depent_PP-like"/>
</dbReference>
<dbReference type="SUPFAM" id="SSF56300">
    <property type="entry name" value="Metallo-dependent phosphatases"/>
    <property type="match status" value="1"/>
</dbReference>
<dbReference type="EMBL" id="KB206332">
    <property type="protein sequence ID" value="ELP92660.1"/>
    <property type="molecule type" value="Genomic_DNA"/>
</dbReference>
<protein>
    <recommendedName>
        <fullName evidence="1">Calcineurin-like phosphoesterase domain-containing protein</fullName>
    </recommendedName>
</protein>
<name>A0A0A1UBS2_ENTIV</name>
<accession>A0A0A1UBS2</accession>
<dbReference type="Pfam" id="PF00149">
    <property type="entry name" value="Metallophos"/>
    <property type="match status" value="1"/>
</dbReference>
<dbReference type="AlphaFoldDB" id="A0A0A1UBS2"/>
<gene>
    <name evidence="2" type="ORF">EIN_369820</name>
</gene>
<dbReference type="VEuPathDB" id="AmoebaDB:EIN_369820"/>
<dbReference type="KEGG" id="eiv:EIN_369820"/>
<dbReference type="GeneID" id="14891663"/>
<dbReference type="InterPro" id="IPR051693">
    <property type="entry name" value="UPF0046_metallophosphoest"/>
</dbReference>
<sequence length="235" mass="26709">MSFNKLMERNKVRVCVISDTHLRHKKVIIPECDLLICCGDFSSGGKKETVESFAKWLEETPSKERVVVFGNHENKYVAQFPEARSWFTDHCTHAHLLLNERVTLFGIEIFGGCYAIDRTLSEKQLVEMIQGVDLVVTHEPPYSVVATDVEHLGSKILKKGIAETKCVKCHVFGHSHGDYGYQKINNILYVNAALCIKKSTLKFKPMLLEYVEGETQVVNTFEAQTINRTNLEIEC</sequence>
<dbReference type="OrthoDB" id="630188at2759"/>
<organism evidence="2 3">
    <name type="scientific">Entamoeba invadens IP1</name>
    <dbReference type="NCBI Taxonomy" id="370355"/>
    <lineage>
        <taxon>Eukaryota</taxon>
        <taxon>Amoebozoa</taxon>
        <taxon>Evosea</taxon>
        <taxon>Archamoebae</taxon>
        <taxon>Mastigamoebida</taxon>
        <taxon>Entamoebidae</taxon>
        <taxon>Entamoeba</taxon>
    </lineage>
</organism>
<dbReference type="PANTHER" id="PTHR12905:SF0">
    <property type="entry name" value="CALCINEURIN-LIKE PHOSPHOESTERASE DOMAIN-CONTAINING PROTEIN"/>
    <property type="match status" value="1"/>
</dbReference>
<evidence type="ECO:0000259" key="1">
    <source>
        <dbReference type="Pfam" id="PF00149"/>
    </source>
</evidence>